<keyword evidence="10 13" id="KW-0239">DNA-directed DNA polymerase</keyword>
<dbReference type="CDD" id="cd06127">
    <property type="entry name" value="DEDDh"/>
    <property type="match status" value="1"/>
</dbReference>
<dbReference type="SMART" id="SM00481">
    <property type="entry name" value="POLIIIAc"/>
    <property type="match status" value="1"/>
</dbReference>
<evidence type="ECO:0000256" key="12">
    <source>
        <dbReference type="ARBA" id="ARBA00049244"/>
    </source>
</evidence>
<dbReference type="InterPro" id="IPR012340">
    <property type="entry name" value="NA-bd_OB-fold"/>
</dbReference>
<evidence type="ECO:0000256" key="9">
    <source>
        <dbReference type="ARBA" id="ARBA00022839"/>
    </source>
</evidence>
<dbReference type="InterPro" id="IPR004013">
    <property type="entry name" value="PHP_dom"/>
</dbReference>
<dbReference type="Pfam" id="PF17657">
    <property type="entry name" value="DNA_pol3_finger"/>
    <property type="match status" value="1"/>
</dbReference>
<comment type="catalytic activity">
    <reaction evidence="12 13">
        <text>DNA(n) + a 2'-deoxyribonucleoside 5'-triphosphate = DNA(n+1) + diphosphate</text>
        <dbReference type="Rhea" id="RHEA:22508"/>
        <dbReference type="Rhea" id="RHEA-COMP:17339"/>
        <dbReference type="Rhea" id="RHEA-COMP:17340"/>
        <dbReference type="ChEBI" id="CHEBI:33019"/>
        <dbReference type="ChEBI" id="CHEBI:61560"/>
        <dbReference type="ChEBI" id="CHEBI:173112"/>
        <dbReference type="EC" id="2.7.7.7"/>
    </reaction>
</comment>
<gene>
    <name evidence="13" type="primary">polC</name>
    <name evidence="17" type="ORF">JFL43_05665</name>
</gene>
<keyword evidence="5 13" id="KW-0548">Nucleotidyltransferase</keyword>
<keyword evidence="9 13" id="KW-0269">Exonuclease</keyword>
<dbReference type="Pfam" id="PF14480">
    <property type="entry name" value="DNA_pol3_a_NI"/>
    <property type="match status" value="1"/>
</dbReference>
<dbReference type="InterPro" id="IPR003141">
    <property type="entry name" value="Pol/His_phosphatase_N"/>
</dbReference>
<evidence type="ECO:0000256" key="4">
    <source>
        <dbReference type="ARBA" id="ARBA00022679"/>
    </source>
</evidence>
<comment type="function">
    <text evidence="1 13">Required for replicative DNA synthesis. This DNA polymerase also exhibits 3' to 5' exonuclease activity.</text>
</comment>
<evidence type="ECO:0000313" key="17">
    <source>
        <dbReference type="EMBL" id="MBK3494352.1"/>
    </source>
</evidence>
<dbReference type="InterPro" id="IPR004805">
    <property type="entry name" value="DnaE2/DnaE/PolC"/>
</dbReference>
<dbReference type="SUPFAM" id="SSF53098">
    <property type="entry name" value="Ribonuclease H-like"/>
    <property type="match status" value="1"/>
</dbReference>
<dbReference type="Proteomes" id="UP000618943">
    <property type="component" value="Unassembled WGS sequence"/>
</dbReference>
<dbReference type="InterPro" id="IPR013520">
    <property type="entry name" value="Ribonucl_H"/>
</dbReference>
<dbReference type="InterPro" id="IPR012337">
    <property type="entry name" value="RNaseH-like_sf"/>
</dbReference>
<dbReference type="HAMAP" id="MF_00356">
    <property type="entry name" value="DNApol_PolC"/>
    <property type="match status" value="1"/>
</dbReference>
<evidence type="ECO:0000256" key="10">
    <source>
        <dbReference type="ARBA" id="ARBA00022932"/>
    </source>
</evidence>
<dbReference type="EMBL" id="JAEOAH010000005">
    <property type="protein sequence ID" value="MBK3494352.1"/>
    <property type="molecule type" value="Genomic_DNA"/>
</dbReference>
<dbReference type="InterPro" id="IPR006054">
    <property type="entry name" value="DnaQ"/>
</dbReference>
<keyword evidence="3 13" id="KW-0963">Cytoplasm</keyword>
<dbReference type="Gene3D" id="3.30.1900.20">
    <property type="match status" value="2"/>
</dbReference>
<evidence type="ECO:0000256" key="3">
    <source>
        <dbReference type="ARBA" id="ARBA00022490"/>
    </source>
</evidence>
<evidence type="ECO:0000259" key="16">
    <source>
        <dbReference type="SMART" id="SM00481"/>
    </source>
</evidence>
<feature type="region of interest" description="Disordered" evidence="14">
    <location>
        <begin position="200"/>
        <end position="220"/>
    </location>
</feature>
<sequence>MTNEQDAKLKFQRLLQQINLTEDVYMPYFEAAELARMTVHKKERVWRFSLKLSAILPFRVFLEFQTRLTQAFAQIAQIELDIQAPQQAISKELVTDYWLKVIEDIDELSPPLREGLVKQLPEWNGQKMMITSQQELEMMTLKKKYTDILADAYEKYGFPHMPIDFQLNESTEALAEAQIAFLEQRRIEEEAFAKKAVEDMQKREKERKDNPGGVDVSDRPFQLGIPIKQDEPMMEIQQIQDEERRITIEGFVFDAEVKELRSGRSLLTLKITDYTDSILVKMFSRDKEDAALMQQAKKGMWVKARGSVQNDTFVRDLIVMAQDIMEIRPVLRKDTAPEGEKRVELHLHTPMSQMDAVSSVDALVAQAAKWGHPAIAITDHAVAQSFPDAYNAGKKYGIKILYGLEANLVDDGIPIAYDEQHRLLETDTFVVFDVETTGLSAAYDTIIELAAVRIVNGEVVDTFESFANPHHPLSATTIELTSITDDMVRDAPEVVDMIKKFHEFIGDGIVVAHNASFDIGFLYEAYKKAGIDHMNHPVIDTLELARFLHPEMKSHRLNTLCKKFNIDLTQHHRAIYDTEATGFLLLHLLKEADALGIKYHDDFNEHIGGGDSYKRARPTHCTILAVNNVGLKNLFKLVSFSHIQTFYRIPRITRSMLTKYREGLIIGSACDKGEVFTTVMQKSMEEAEQVAKFYDYLEVHPKAVYSHLIESELVRDEWNLEDIIRKIIKLGKKLDKPIVATGNVHYLNENDAIFRQILIRSQGGANPLNRHSLPKVHFRTTNEMLDAFAFLGEDIAKEIVVTNPQKIANMIGDVKPVKDELYTPKIEGAEDEVRNMSYDMAHSIYGPNLPEVVEARLEKELKSIIGHGFAVIYLISHKLVKKSLNDGYLVGSRGSVGSSLVATMMEITEVNPLPPHYICPNCQHAEFFDDGSVGSGFDLPNKDCSECSTPYQKDGHDIPFETFLGFKGDKVPDIDLNFSGEYQPQAHNYTKVLFGEEYVYRAGTIGTVAEKTAYGYVKGYAGDHNLNFRGAEVDRLVQGCTGVKRTTGQHPGGIIVVPDYMDIYDFSPIQFPADAQDSEWKTTHFDFHSIHDNVLKLDILGHDDPTVIRMLQDLSGIDPKTIPTDDRDVMQIFNGPESLGVTAEQINCKTGTLGIPEFGTRFVRQMLEETKPSTFSELVQISGLSHGTDVWLGNASELIQNGTCVLSEVIGCRDDIMVYLIYQGLDPSLAFKIMESVRKGKGLSEEFEAEMKANKVPAWYIDSCKKIKYMFPKAHAAAYVLMAVRIAYFKVHFPILYYCAYFTVRASDFDLIAMVNGSQMIKSKIDEIDAKGLEASTKEKSLLTVLEISLEMCERGYHIQKIDLYRSKATEFVIDGDSLIPPFNAIPGLGNNVALAIVNARENGEFLSKEDLQLRGRVSKTLIEYMDKLGCLEGMPDANQLSLF</sequence>
<dbReference type="SMART" id="SM00479">
    <property type="entry name" value="EXOIII"/>
    <property type="match status" value="1"/>
</dbReference>
<keyword evidence="6 13" id="KW-0235">DNA replication</keyword>
<dbReference type="InterPro" id="IPR028112">
    <property type="entry name" value="DNA_PolC-type_N_I"/>
</dbReference>
<keyword evidence="4 13" id="KW-0808">Transferase</keyword>
<feature type="domain" description="Exonuclease" evidence="15">
    <location>
        <begin position="428"/>
        <end position="594"/>
    </location>
</feature>
<comment type="caution">
    <text evidence="17">The sequence shown here is derived from an EMBL/GenBank/DDBJ whole genome shotgun (WGS) entry which is preliminary data.</text>
</comment>
<dbReference type="InterPro" id="IPR006308">
    <property type="entry name" value="Pol_III_a_PolC-type_gram_pos"/>
</dbReference>
<organism evidence="17 18">
    <name type="scientific">Viridibacillus soli</name>
    <dbReference type="NCBI Taxonomy" id="2798301"/>
    <lineage>
        <taxon>Bacteria</taxon>
        <taxon>Bacillati</taxon>
        <taxon>Bacillota</taxon>
        <taxon>Bacilli</taxon>
        <taxon>Bacillales</taxon>
        <taxon>Caryophanaceae</taxon>
        <taxon>Viridibacillus</taxon>
    </lineage>
</organism>
<dbReference type="PANTHER" id="PTHR32294:SF5">
    <property type="entry name" value="DNA POLYMERASE III POLC-TYPE"/>
    <property type="match status" value="1"/>
</dbReference>
<feature type="domain" description="Polymerase/histidinol phosphatase N-terminal" evidence="16">
    <location>
        <begin position="343"/>
        <end position="410"/>
    </location>
</feature>
<dbReference type="Gene3D" id="3.30.420.10">
    <property type="entry name" value="Ribonuclease H-like superfamily/Ribonuclease H"/>
    <property type="match status" value="1"/>
</dbReference>
<keyword evidence="18" id="KW-1185">Reference proteome</keyword>
<evidence type="ECO:0000259" key="15">
    <source>
        <dbReference type="SMART" id="SM00479"/>
    </source>
</evidence>
<evidence type="ECO:0000256" key="6">
    <source>
        <dbReference type="ARBA" id="ARBA00022705"/>
    </source>
</evidence>
<comment type="similarity">
    <text evidence="13">Belongs to the DNA polymerase type-C family. PolC subfamily.</text>
</comment>
<evidence type="ECO:0000256" key="11">
    <source>
        <dbReference type="ARBA" id="ARBA00025611"/>
    </source>
</evidence>
<dbReference type="InterPro" id="IPR044923">
    <property type="entry name" value="PolC_middle_finger_sf"/>
</dbReference>
<dbReference type="Gene3D" id="6.10.140.1510">
    <property type="match status" value="1"/>
</dbReference>
<dbReference type="Pfam" id="PF02811">
    <property type="entry name" value="PHP"/>
    <property type="match status" value="1"/>
</dbReference>
<evidence type="ECO:0000256" key="5">
    <source>
        <dbReference type="ARBA" id="ARBA00022695"/>
    </source>
</evidence>
<dbReference type="Gene3D" id="3.20.20.140">
    <property type="entry name" value="Metal-dependent hydrolases"/>
    <property type="match status" value="2"/>
</dbReference>
<dbReference type="InterPro" id="IPR004365">
    <property type="entry name" value="NA-bd_OB_tRNA"/>
</dbReference>
<proteinExistence type="inferred from homology"/>
<dbReference type="Pfam" id="PF01336">
    <property type="entry name" value="tRNA_anti-codon"/>
    <property type="match status" value="1"/>
</dbReference>
<dbReference type="Gene3D" id="2.40.50.140">
    <property type="entry name" value="Nucleic acid-binding proteins"/>
    <property type="match status" value="1"/>
</dbReference>
<dbReference type="SUPFAM" id="SSF50249">
    <property type="entry name" value="Nucleic acid-binding proteins"/>
    <property type="match status" value="1"/>
</dbReference>
<evidence type="ECO:0000256" key="2">
    <source>
        <dbReference type="ARBA" id="ARBA00004496"/>
    </source>
</evidence>
<dbReference type="PANTHER" id="PTHR32294">
    <property type="entry name" value="DNA POLYMERASE III SUBUNIT ALPHA"/>
    <property type="match status" value="1"/>
</dbReference>
<dbReference type="InterPro" id="IPR040982">
    <property type="entry name" value="DNA_pol3_finger"/>
</dbReference>
<feature type="compositionally biased region" description="Basic and acidic residues" evidence="14">
    <location>
        <begin position="200"/>
        <end position="210"/>
    </location>
</feature>
<dbReference type="InterPro" id="IPR036397">
    <property type="entry name" value="RNaseH_sf"/>
</dbReference>
<accession>A0ABS1H5C5</accession>
<dbReference type="InterPro" id="IPR024754">
    <property type="entry name" value="DNA_PolC-like_N_II"/>
</dbReference>
<evidence type="ECO:0000313" key="18">
    <source>
        <dbReference type="Proteomes" id="UP000618943"/>
    </source>
</evidence>
<dbReference type="NCBIfam" id="NF001688">
    <property type="entry name" value="PRK00448.1"/>
    <property type="match status" value="1"/>
</dbReference>
<dbReference type="NCBIfam" id="TIGR01405">
    <property type="entry name" value="polC_Gram_pos"/>
    <property type="match status" value="1"/>
</dbReference>
<evidence type="ECO:0000256" key="8">
    <source>
        <dbReference type="ARBA" id="ARBA00022801"/>
    </source>
</evidence>
<dbReference type="NCBIfam" id="TIGR00573">
    <property type="entry name" value="dnaq"/>
    <property type="match status" value="1"/>
</dbReference>
<dbReference type="CDD" id="cd04484">
    <property type="entry name" value="polC_OBF"/>
    <property type="match status" value="1"/>
</dbReference>
<name>A0ABS1H5C5_9BACL</name>
<evidence type="ECO:0000256" key="1">
    <source>
        <dbReference type="ARBA" id="ARBA00003452"/>
    </source>
</evidence>
<keyword evidence="8 13" id="KW-0378">Hydrolase</keyword>
<dbReference type="CDD" id="cd07435">
    <property type="entry name" value="PHP_PolIIIA_POLC"/>
    <property type="match status" value="1"/>
</dbReference>
<dbReference type="GO" id="GO:0003887">
    <property type="term" value="F:DNA-directed DNA polymerase activity"/>
    <property type="evidence" value="ECO:0007669"/>
    <property type="project" value="UniProtKB-EC"/>
</dbReference>
<dbReference type="EC" id="2.7.7.7" evidence="13"/>
<dbReference type="Pfam" id="PF00929">
    <property type="entry name" value="RNase_T"/>
    <property type="match status" value="1"/>
</dbReference>
<dbReference type="Pfam" id="PF07733">
    <property type="entry name" value="DNA_pol3_alpha"/>
    <property type="match status" value="2"/>
</dbReference>
<comment type="subcellular location">
    <subcellularLocation>
        <location evidence="2 13">Cytoplasm</location>
    </subcellularLocation>
</comment>
<dbReference type="InterPro" id="IPR011708">
    <property type="entry name" value="DNA_pol3_alpha_NTPase_dom"/>
</dbReference>
<dbReference type="InterPro" id="IPR029460">
    <property type="entry name" value="DNAPol_HHH"/>
</dbReference>
<evidence type="ECO:0000256" key="13">
    <source>
        <dbReference type="HAMAP-Rule" id="MF_00356"/>
    </source>
</evidence>
<dbReference type="Pfam" id="PF11490">
    <property type="entry name" value="DNA_pol3_a_NII"/>
    <property type="match status" value="1"/>
</dbReference>
<dbReference type="Pfam" id="PF14579">
    <property type="entry name" value="HHH_6"/>
    <property type="match status" value="1"/>
</dbReference>
<dbReference type="Gene3D" id="1.10.150.700">
    <property type="entry name" value="PolC, middle finger domain"/>
    <property type="match status" value="1"/>
</dbReference>
<protein>
    <recommendedName>
        <fullName evidence="13">DNA polymerase III PolC-type</fullName>
        <shortName evidence="13">PolIII</shortName>
        <ecNumber evidence="13">2.7.7.7</ecNumber>
    </recommendedName>
</protein>
<evidence type="ECO:0000256" key="7">
    <source>
        <dbReference type="ARBA" id="ARBA00022722"/>
    </source>
</evidence>
<keyword evidence="7 13" id="KW-0540">Nuclease</keyword>
<comment type="function">
    <text evidence="11">DNA polymerase III is a complex, multichain enzyme responsible for most of the replicative synthesis in bacteria. This DNA polymerase also exhibits 3' to 5' exonuclease activity. The alpha chain is the DNA polymerase.</text>
</comment>
<evidence type="ECO:0000256" key="14">
    <source>
        <dbReference type="SAM" id="MobiDB-lite"/>
    </source>
</evidence>
<dbReference type="Gene3D" id="1.10.150.870">
    <property type="match status" value="1"/>
</dbReference>
<reference evidence="17 18" key="1">
    <citation type="submission" date="2020-12" db="EMBL/GenBank/DDBJ databases">
        <title>YIM B01967 draft genome.</title>
        <authorList>
            <person name="Yan X."/>
        </authorList>
    </citation>
    <scope>NUCLEOTIDE SEQUENCE [LARGE SCALE GENOMIC DNA]</scope>
    <source>
        <strain evidence="17 18">YIM B01967</strain>
    </source>
</reference>
<dbReference type="RefSeq" id="WP_200748273.1">
    <property type="nucleotide sequence ID" value="NZ_JAEOAH010000005.1"/>
</dbReference>